<keyword evidence="6" id="KW-1185">Reference proteome</keyword>
<evidence type="ECO:0000256" key="3">
    <source>
        <dbReference type="ARBA" id="ARBA00023098"/>
    </source>
</evidence>
<keyword evidence="4" id="KW-0732">Signal</keyword>
<feature type="signal peptide" evidence="4">
    <location>
        <begin position="1"/>
        <end position="19"/>
    </location>
</feature>
<keyword evidence="2" id="KW-0442">Lipid degradation</keyword>
<dbReference type="RefSeq" id="WP_052509392.1">
    <property type="nucleotide sequence ID" value="NZ_JXZB01000002.1"/>
</dbReference>
<evidence type="ECO:0000256" key="2">
    <source>
        <dbReference type="ARBA" id="ARBA00022963"/>
    </source>
</evidence>
<reference evidence="5 6" key="1">
    <citation type="submission" date="2015-02" db="EMBL/GenBank/DDBJ databases">
        <title>Draft genome sequence of Kitasatospora griseola MF730-N6, a bafilomycin, terpentecin and satosporin producer.</title>
        <authorList>
            <person name="Arens J.C."/>
            <person name="Haltli B."/>
            <person name="Kerr R.G."/>
        </authorList>
    </citation>
    <scope>NUCLEOTIDE SEQUENCE [LARGE SCALE GENOMIC DNA]</scope>
    <source>
        <strain evidence="5 6">MF730-N6</strain>
    </source>
</reference>
<dbReference type="Gene3D" id="3.40.50.1820">
    <property type="entry name" value="alpha/beta hydrolase"/>
    <property type="match status" value="1"/>
</dbReference>
<proteinExistence type="predicted"/>
<keyword evidence="1" id="KW-0378">Hydrolase</keyword>
<dbReference type="PANTHER" id="PTHR10272:SF0">
    <property type="entry name" value="PLATELET-ACTIVATING FACTOR ACETYLHYDROLASE"/>
    <property type="match status" value="1"/>
</dbReference>
<dbReference type="SUPFAM" id="SSF53474">
    <property type="entry name" value="alpha/beta-Hydrolases"/>
    <property type="match status" value="1"/>
</dbReference>
<dbReference type="Proteomes" id="UP000032066">
    <property type="component" value="Unassembled WGS sequence"/>
</dbReference>
<dbReference type="InterPro" id="IPR029058">
    <property type="entry name" value="AB_hydrolase_fold"/>
</dbReference>
<dbReference type="InterPro" id="IPR006311">
    <property type="entry name" value="TAT_signal"/>
</dbReference>
<evidence type="ECO:0008006" key="7">
    <source>
        <dbReference type="Google" id="ProtNLM"/>
    </source>
</evidence>
<accession>A0A0D0PSK1</accession>
<name>A0A0D0PSK1_KITGR</name>
<evidence type="ECO:0000256" key="1">
    <source>
        <dbReference type="ARBA" id="ARBA00022801"/>
    </source>
</evidence>
<gene>
    <name evidence="5" type="ORF">TR51_16800</name>
</gene>
<dbReference type="GO" id="GO:0016042">
    <property type="term" value="P:lipid catabolic process"/>
    <property type="evidence" value="ECO:0007669"/>
    <property type="project" value="UniProtKB-KW"/>
</dbReference>
<dbReference type="GO" id="GO:0003847">
    <property type="term" value="F:1-alkyl-2-acetylglycerophosphocholine esterase activity"/>
    <property type="evidence" value="ECO:0007669"/>
    <property type="project" value="TreeGrafter"/>
</dbReference>
<comment type="caution">
    <text evidence="5">The sequence shown here is derived from an EMBL/GenBank/DDBJ whole genome shotgun (WGS) entry which is preliminary data.</text>
</comment>
<keyword evidence="3" id="KW-0443">Lipid metabolism</keyword>
<dbReference type="Pfam" id="PF03403">
    <property type="entry name" value="PAF-AH_p_II"/>
    <property type="match status" value="2"/>
</dbReference>
<dbReference type="PANTHER" id="PTHR10272">
    <property type="entry name" value="PLATELET-ACTIVATING FACTOR ACETYLHYDROLASE"/>
    <property type="match status" value="1"/>
</dbReference>
<sequence>MTTCHRRSLLAALAFGVLAATIPDAATATAATATAATSTAATATAATVTAEAGPLRLTLPAPTGRYPVGTTTMHLVDGTRPDPWAPTPRSRELKIQLWYPATSTAGHPAAPWMSPAEQAHLESDYFGIPTGRLAWPVTHGHEDAPADRATRHPVILYSHGSRGDRSFDTALVEELASHGYIVATIDHTFDAGEVEFPDGRVEVRNTAAVHAMSDAEIVAVRTADTRLVLDRLTALAAGADPDAEHRPVPRGLGAALDLTSVGMFGHSMGGATTLQALHDDARIRAGVTLDGPVFGTVAGDGLAKPLLLMSSGWDSPARDAMWDALWPELTGWRRQLNLKDSGHLSYSDLELLVPQGESVIGWSAEQLDHFLGTGDGPHAIAAQRAYLLGFFDLQLRHRRTGLFDGPSPCYPEIAFTR</sequence>
<dbReference type="PROSITE" id="PS51318">
    <property type="entry name" value="TAT"/>
    <property type="match status" value="1"/>
</dbReference>
<dbReference type="OrthoDB" id="569821at2"/>
<evidence type="ECO:0000313" key="6">
    <source>
        <dbReference type="Proteomes" id="UP000032066"/>
    </source>
</evidence>
<evidence type="ECO:0000313" key="5">
    <source>
        <dbReference type="EMBL" id="KIQ65519.1"/>
    </source>
</evidence>
<evidence type="ECO:0000256" key="4">
    <source>
        <dbReference type="SAM" id="SignalP"/>
    </source>
</evidence>
<protein>
    <recommendedName>
        <fullName evidence="7">Hydrolase</fullName>
    </recommendedName>
</protein>
<dbReference type="STRING" id="2064.TR51_16800"/>
<feature type="chain" id="PRO_5038988648" description="Hydrolase" evidence="4">
    <location>
        <begin position="20"/>
        <end position="417"/>
    </location>
</feature>
<organism evidence="5 6">
    <name type="scientific">Kitasatospora griseola</name>
    <name type="common">Streptomyces griseolosporeus</name>
    <dbReference type="NCBI Taxonomy" id="2064"/>
    <lineage>
        <taxon>Bacteria</taxon>
        <taxon>Bacillati</taxon>
        <taxon>Actinomycetota</taxon>
        <taxon>Actinomycetes</taxon>
        <taxon>Kitasatosporales</taxon>
        <taxon>Streptomycetaceae</taxon>
        <taxon>Kitasatospora</taxon>
    </lineage>
</organism>
<dbReference type="EMBL" id="JXZB01000002">
    <property type="protein sequence ID" value="KIQ65519.1"/>
    <property type="molecule type" value="Genomic_DNA"/>
</dbReference>
<dbReference type="AlphaFoldDB" id="A0A0D0PSK1"/>
<dbReference type="PATRIC" id="fig|2064.6.peg.3602"/>